<proteinExistence type="predicted"/>
<reference evidence="1 2" key="1">
    <citation type="submission" date="2020-08" db="EMBL/GenBank/DDBJ databases">
        <authorList>
            <person name="Koutsovoulos G."/>
            <person name="Danchin GJ E."/>
        </authorList>
    </citation>
    <scope>NUCLEOTIDE SEQUENCE [LARGE SCALE GENOMIC DNA]</scope>
</reference>
<comment type="caution">
    <text evidence="1">The sequence shown here is derived from an EMBL/GenBank/DDBJ whole genome shotgun (WGS) entry which is preliminary data.</text>
</comment>
<evidence type="ECO:0000313" key="1">
    <source>
        <dbReference type="EMBL" id="CAD2146451.1"/>
    </source>
</evidence>
<sequence length="55" mass="6264">MLNGEVSTTHTWGSYNPGTPWLRPCYSVSEECFACQACQAHRKEQAVMGYRQQQP</sequence>
<evidence type="ECO:0000313" key="2">
    <source>
        <dbReference type="Proteomes" id="UP000580250"/>
    </source>
</evidence>
<accession>A0A6V7U5F8</accession>
<dbReference type="Proteomes" id="UP000580250">
    <property type="component" value="Unassembled WGS sequence"/>
</dbReference>
<dbReference type="EMBL" id="CAJEWN010000037">
    <property type="protein sequence ID" value="CAD2146451.1"/>
    <property type="molecule type" value="Genomic_DNA"/>
</dbReference>
<gene>
    <name evidence="1" type="ORF">MENT_LOCUS8629</name>
</gene>
<protein>
    <submittedName>
        <fullName evidence="1">Uncharacterized protein</fullName>
    </submittedName>
</protein>
<dbReference type="AlphaFoldDB" id="A0A6V7U5F8"/>
<organism evidence="1 2">
    <name type="scientific">Meloidogyne enterolobii</name>
    <name type="common">Root-knot nematode worm</name>
    <name type="synonym">Meloidogyne mayaguensis</name>
    <dbReference type="NCBI Taxonomy" id="390850"/>
    <lineage>
        <taxon>Eukaryota</taxon>
        <taxon>Metazoa</taxon>
        <taxon>Ecdysozoa</taxon>
        <taxon>Nematoda</taxon>
        <taxon>Chromadorea</taxon>
        <taxon>Rhabditida</taxon>
        <taxon>Tylenchina</taxon>
        <taxon>Tylenchomorpha</taxon>
        <taxon>Tylenchoidea</taxon>
        <taxon>Meloidogynidae</taxon>
        <taxon>Meloidogyninae</taxon>
        <taxon>Meloidogyne</taxon>
    </lineage>
</organism>
<name>A0A6V7U5F8_MELEN</name>